<evidence type="ECO:0000313" key="3">
    <source>
        <dbReference type="EMBL" id="KAF2159418.1"/>
    </source>
</evidence>
<dbReference type="RefSeq" id="XP_033660307.1">
    <property type="nucleotide sequence ID" value="XM_033809796.1"/>
</dbReference>
<evidence type="ECO:0000256" key="2">
    <source>
        <dbReference type="SAM" id="MobiDB-lite"/>
    </source>
</evidence>
<dbReference type="GeneID" id="54563068"/>
<feature type="region of interest" description="Disordered" evidence="2">
    <location>
        <begin position="1"/>
        <end position="22"/>
    </location>
</feature>
<name>A0A6A6BZI7_ZASCE</name>
<reference evidence="3" key="1">
    <citation type="journal article" date="2020" name="Stud. Mycol.">
        <title>101 Dothideomycetes genomes: a test case for predicting lifestyles and emergence of pathogens.</title>
        <authorList>
            <person name="Haridas S."/>
            <person name="Albert R."/>
            <person name="Binder M."/>
            <person name="Bloem J."/>
            <person name="Labutti K."/>
            <person name="Salamov A."/>
            <person name="Andreopoulos B."/>
            <person name="Baker S."/>
            <person name="Barry K."/>
            <person name="Bills G."/>
            <person name="Bluhm B."/>
            <person name="Cannon C."/>
            <person name="Castanera R."/>
            <person name="Culley D."/>
            <person name="Daum C."/>
            <person name="Ezra D."/>
            <person name="Gonzalez J."/>
            <person name="Henrissat B."/>
            <person name="Kuo A."/>
            <person name="Liang C."/>
            <person name="Lipzen A."/>
            <person name="Lutzoni F."/>
            <person name="Magnuson J."/>
            <person name="Mondo S."/>
            <person name="Nolan M."/>
            <person name="Ohm R."/>
            <person name="Pangilinan J."/>
            <person name="Park H.-J."/>
            <person name="Ramirez L."/>
            <person name="Alfaro M."/>
            <person name="Sun H."/>
            <person name="Tritt A."/>
            <person name="Yoshinaga Y."/>
            <person name="Zwiers L.-H."/>
            <person name="Turgeon B."/>
            <person name="Goodwin S."/>
            <person name="Spatafora J."/>
            <person name="Crous P."/>
            <person name="Grigoriev I."/>
        </authorList>
    </citation>
    <scope>NUCLEOTIDE SEQUENCE</scope>
    <source>
        <strain evidence="3">ATCC 36951</strain>
    </source>
</reference>
<gene>
    <name evidence="3" type="ORF">M409DRAFT_30168</name>
</gene>
<dbReference type="EMBL" id="ML993638">
    <property type="protein sequence ID" value="KAF2159418.1"/>
    <property type="molecule type" value="Genomic_DNA"/>
</dbReference>
<keyword evidence="1" id="KW-0175">Coiled coil</keyword>
<protein>
    <recommendedName>
        <fullName evidence="5">Ubiquitin-like domain-containing protein</fullName>
    </recommendedName>
</protein>
<proteinExistence type="predicted"/>
<sequence length="204" mass="22764">MDPNNRITKDTSSRKNTPSSSTTIHSAIESAAMLASREAYTKSIFAGYQDKIATIESEQQTLIDEAVNRAVIASNDQIQRLEETISQLKTMVHDGKAQVANVQNEMAGKTTAFERTIRRLNKQLEVGPNSWFEIHVSGKSRKTRTYVKRPGAPFNDTLADLAKDWSKTVDYMRFKVGAGEVLGKDRRILLQLGVKDGETIEFLA</sequence>
<evidence type="ECO:0008006" key="5">
    <source>
        <dbReference type="Google" id="ProtNLM"/>
    </source>
</evidence>
<feature type="coiled-coil region" evidence="1">
    <location>
        <begin position="71"/>
        <end position="98"/>
    </location>
</feature>
<accession>A0A6A6BZI7</accession>
<dbReference type="AlphaFoldDB" id="A0A6A6BZI7"/>
<dbReference type="Proteomes" id="UP000799537">
    <property type="component" value="Unassembled WGS sequence"/>
</dbReference>
<keyword evidence="4" id="KW-1185">Reference proteome</keyword>
<evidence type="ECO:0000313" key="4">
    <source>
        <dbReference type="Proteomes" id="UP000799537"/>
    </source>
</evidence>
<organism evidence="3 4">
    <name type="scientific">Zasmidium cellare ATCC 36951</name>
    <dbReference type="NCBI Taxonomy" id="1080233"/>
    <lineage>
        <taxon>Eukaryota</taxon>
        <taxon>Fungi</taxon>
        <taxon>Dikarya</taxon>
        <taxon>Ascomycota</taxon>
        <taxon>Pezizomycotina</taxon>
        <taxon>Dothideomycetes</taxon>
        <taxon>Dothideomycetidae</taxon>
        <taxon>Mycosphaerellales</taxon>
        <taxon>Mycosphaerellaceae</taxon>
        <taxon>Zasmidium</taxon>
    </lineage>
</organism>
<evidence type="ECO:0000256" key="1">
    <source>
        <dbReference type="SAM" id="Coils"/>
    </source>
</evidence>